<dbReference type="InterPro" id="IPR036291">
    <property type="entry name" value="NAD(P)-bd_dom_sf"/>
</dbReference>
<dbReference type="RefSeq" id="WP_208502214.1">
    <property type="nucleotide sequence ID" value="NZ_JAGFOA010000002.1"/>
</dbReference>
<evidence type="ECO:0000313" key="5">
    <source>
        <dbReference type="Proteomes" id="UP000680132"/>
    </source>
</evidence>
<dbReference type="NCBIfam" id="TIGR01777">
    <property type="entry name" value="yfcH"/>
    <property type="match status" value="1"/>
</dbReference>
<dbReference type="AlphaFoldDB" id="A0A939QKG3"/>
<proteinExistence type="inferred from homology"/>
<comment type="caution">
    <text evidence="4">The sequence shown here is derived from an EMBL/GenBank/DDBJ whole genome shotgun (WGS) entry which is preliminary data.</text>
</comment>
<protein>
    <submittedName>
        <fullName evidence="4">TIGR01777 family oxidoreductase</fullName>
    </submittedName>
</protein>
<dbReference type="EMBL" id="JAGFOA010000002">
    <property type="protein sequence ID" value="MBO3663342.1"/>
    <property type="molecule type" value="Genomic_DNA"/>
</dbReference>
<dbReference type="SUPFAM" id="SSF51735">
    <property type="entry name" value="NAD(P)-binding Rossmann-fold domains"/>
    <property type="match status" value="1"/>
</dbReference>
<dbReference type="InterPro" id="IPR010099">
    <property type="entry name" value="SDR39U1"/>
</dbReference>
<reference evidence="4" key="1">
    <citation type="submission" date="2021-03" db="EMBL/GenBank/DDBJ databases">
        <title>Microbacterium sp. nov., a novel actinobacterium isolated from cow dung.</title>
        <authorList>
            <person name="Zhang L."/>
        </authorList>
    </citation>
    <scope>NUCLEOTIDE SEQUENCE</scope>
    <source>
        <strain evidence="4">NEAU-LLB</strain>
    </source>
</reference>
<evidence type="ECO:0000259" key="2">
    <source>
        <dbReference type="Pfam" id="PF01370"/>
    </source>
</evidence>
<dbReference type="InterPro" id="IPR001509">
    <property type="entry name" value="Epimerase_deHydtase"/>
</dbReference>
<dbReference type="Pfam" id="PF01370">
    <property type="entry name" value="Epimerase"/>
    <property type="match status" value="1"/>
</dbReference>
<dbReference type="Gene3D" id="3.40.50.720">
    <property type="entry name" value="NAD(P)-binding Rossmann-like Domain"/>
    <property type="match status" value="1"/>
</dbReference>
<organism evidence="4 5">
    <name type="scientific">Microbacterium stercoris</name>
    <dbReference type="NCBI Taxonomy" id="2820289"/>
    <lineage>
        <taxon>Bacteria</taxon>
        <taxon>Bacillati</taxon>
        <taxon>Actinomycetota</taxon>
        <taxon>Actinomycetes</taxon>
        <taxon>Micrococcales</taxon>
        <taxon>Microbacteriaceae</taxon>
        <taxon>Microbacterium</taxon>
    </lineage>
</organism>
<dbReference type="Pfam" id="PF08338">
    <property type="entry name" value="DUF1731"/>
    <property type="match status" value="1"/>
</dbReference>
<gene>
    <name evidence="4" type="ORF">J5V96_07435</name>
</gene>
<evidence type="ECO:0000256" key="1">
    <source>
        <dbReference type="ARBA" id="ARBA00009353"/>
    </source>
</evidence>
<comment type="similarity">
    <text evidence="1">Belongs to the NAD(P)-dependent epimerase/dehydratase family. SDR39U1 subfamily.</text>
</comment>
<dbReference type="PANTHER" id="PTHR11092:SF0">
    <property type="entry name" value="EPIMERASE FAMILY PROTEIN SDR39U1"/>
    <property type="match status" value="1"/>
</dbReference>
<name>A0A939QKG3_9MICO</name>
<feature type="domain" description="DUF1731" evidence="3">
    <location>
        <begin position="243"/>
        <end position="290"/>
    </location>
</feature>
<dbReference type="InterPro" id="IPR013549">
    <property type="entry name" value="DUF1731"/>
</dbReference>
<keyword evidence="5" id="KW-1185">Reference proteome</keyword>
<dbReference type="Proteomes" id="UP000680132">
    <property type="component" value="Unassembled WGS sequence"/>
</dbReference>
<accession>A0A939QKG3</accession>
<evidence type="ECO:0000313" key="4">
    <source>
        <dbReference type="EMBL" id="MBO3663342.1"/>
    </source>
</evidence>
<sequence>MHIVIGGASGLIGRALVASLRERGDRVTRLVRHPATAPDEVRWLHDGPLDPSLVASADAVVGLNGASIGRIPWTRSYRSTMLWSRLTPTRTLARAIDALPPAERPLLVSASGVGFYGSRPGVRISEATGRGRGFLADLCVDWERAALIAGDRVALLRTAPVVHPAGVLKPLIALTRAGVAGPIGPGTQVWPWISLDDEVAAILHVIDKDLTGPVNLAGPTRATANDLGFAVAMRMQKPFLVPAPAFALRAALGRSFADGLLLSDALVEPDALTASGFSFRHRTVEDAVAAAIPA</sequence>
<dbReference type="PANTHER" id="PTHR11092">
    <property type="entry name" value="SUGAR NUCLEOTIDE EPIMERASE RELATED"/>
    <property type="match status" value="1"/>
</dbReference>
<feature type="domain" description="NAD-dependent epimerase/dehydratase" evidence="2">
    <location>
        <begin position="3"/>
        <end position="209"/>
    </location>
</feature>
<evidence type="ECO:0000259" key="3">
    <source>
        <dbReference type="Pfam" id="PF08338"/>
    </source>
</evidence>